<dbReference type="AlphaFoldDB" id="A0A8H8NQL7"/>
<name>A0A8H8NQL7_9AGAM</name>
<dbReference type="KEGG" id="rsx:RhiXN_04802"/>
<keyword evidence="1" id="KW-0472">Membrane</keyword>
<organism evidence="2 3">
    <name type="scientific">Rhizoctonia solani</name>
    <dbReference type="NCBI Taxonomy" id="456999"/>
    <lineage>
        <taxon>Eukaryota</taxon>
        <taxon>Fungi</taxon>
        <taxon>Dikarya</taxon>
        <taxon>Basidiomycota</taxon>
        <taxon>Agaricomycotina</taxon>
        <taxon>Agaricomycetes</taxon>
        <taxon>Cantharellales</taxon>
        <taxon>Ceratobasidiaceae</taxon>
        <taxon>Rhizoctonia</taxon>
    </lineage>
</organism>
<reference evidence="2" key="1">
    <citation type="submission" date="2020-05" db="EMBL/GenBank/DDBJ databases">
        <title>Evolutionary and genomic comparisons of hybrid uninucleate and nonhybrid Rhizoctonia fungi.</title>
        <authorList>
            <person name="Li C."/>
            <person name="Chen X."/>
        </authorList>
    </citation>
    <scope>NUCLEOTIDE SEQUENCE</scope>
    <source>
        <strain evidence="2">AG-1 IA</strain>
    </source>
</reference>
<keyword evidence="1" id="KW-0812">Transmembrane</keyword>
<dbReference type="Proteomes" id="UP000650533">
    <property type="component" value="Chromosome 2"/>
</dbReference>
<evidence type="ECO:0000313" key="3">
    <source>
        <dbReference type="Proteomes" id="UP000650533"/>
    </source>
</evidence>
<accession>A0A8H8NQL7</accession>
<dbReference type="EMBL" id="CP059659">
    <property type="protein sequence ID" value="QRW16800.1"/>
    <property type="molecule type" value="Genomic_DNA"/>
</dbReference>
<sequence>MALLSNFLTSKTNHPIWLKIYVIFTNILTGLQTVIHVIQAFESIDSAIPQAEGIFLAQTFARPPSQAMRIVDILSEVWSLSSLAFDVITTLSSEYFGRLSDGVLNNSTLDIDAIRPPGLIELKVNHCVLVVVWQVLWASAAPPLILVTISIVDGYLIPGSSKVVGVISIAMMGKINVLSLMINVVGQEHIRQQFQRRWNTPSPPRETWFQKQTNQTSRSDWPAVHVTVHAETVELRTVTESVTSNIKREESKNDNLDMALSDTISLKCDEVGSRYDVRDTQISSSPRN</sequence>
<gene>
    <name evidence="2" type="ORF">RhiXN_04802</name>
</gene>
<proteinExistence type="predicted"/>
<evidence type="ECO:0000256" key="1">
    <source>
        <dbReference type="SAM" id="Phobius"/>
    </source>
</evidence>
<feature type="transmembrane region" description="Helical" evidence="1">
    <location>
        <begin position="127"/>
        <end position="151"/>
    </location>
</feature>
<keyword evidence="1" id="KW-1133">Transmembrane helix</keyword>
<feature type="transmembrane region" description="Helical" evidence="1">
    <location>
        <begin position="163"/>
        <end position="186"/>
    </location>
</feature>
<protein>
    <submittedName>
        <fullName evidence="2">Uncharacterized protein</fullName>
    </submittedName>
</protein>
<dbReference type="RefSeq" id="XP_043177037.1">
    <property type="nucleotide sequence ID" value="XM_043324618.1"/>
</dbReference>
<evidence type="ECO:0000313" key="2">
    <source>
        <dbReference type="EMBL" id="QRW16800.1"/>
    </source>
</evidence>
<dbReference type="GeneID" id="67027081"/>
<feature type="transmembrane region" description="Helical" evidence="1">
    <location>
        <begin position="20"/>
        <end position="38"/>
    </location>
</feature>